<feature type="compositionally biased region" description="Low complexity" evidence="1">
    <location>
        <begin position="421"/>
        <end position="441"/>
    </location>
</feature>
<sequence>MATKPHSKTTKAERNNDQLFPLFLNTFSKGTASEFATTAEKLAHWLKVDKAYYPKARPKIVELLETAHNAVREHSTRPNHPFHVSKMDDGVRPFAEPFIRLVRTVVPFYLLFPELSLQMRLRVLIQTICDDVDQFLSQQPLAHRSSTTPSIATTRTTPLSPPIQSPVVPQQPTPIVQASPVNGSATQPSVLPTPLAQLPTPLARKSTDHPVQFLGDGANGANSLTIKLPGRLDIRLEDFPPRTTPITPQVAAAVVSPSLVKASPTTDTMVSQSARPKPKKRKFDFSDVLEEDVKWYKDTRPGQPQDSSVSSSTSPIQATLTTTATVNEESEAEVMEVTRTKLPGSSISGLESKEAGAASSSNVVPDAERDVEAATTSRSLSMSMGQPVVPKSRSPSGPPKDAVQPTLKRKAPDDESDMRTAQASSASHSPSQSPAILPPSITRRRTSPPPSVTALEPDTTEAKSEASEPPAAAQAPSKEVLPSPLSSKKKKKKRKGPPGLRFLPEVPVKEELGERLGLGAAVEDQSPASGTPKSEEEVLELGTKSRSKTPPPDLTPPQKPSIPPPEPPPQDAGPPSADPSGSDSAAVPAVPEGEEVQAPDLPLDAVFQDTVADTASPDAMEVDAALQPEPNGFTPEHPAPEVTEQEEIAQEDDIRVEEPSQAQNQPVDDDIEMRDSAPVPEVAPASPGSNDIVTPLGQSEVLDSMKVNAIEDVNQLGDKDTTKPGAVSASSSVLDLLATTPIPPEEDMEDMDSQSSPFESNVIRLLSLERGHPSHTSSQEPVELHFTLTEEEAAQVARWNNREKTNSNLSTSMCVSLISYPLEQCAQAFECEPDVEQGELDVVGFGRPRPWPEDGSVYVVLDVSGDHGPPHSINVAPPFGFDTIHKPVDLGECGVHPGENTLHLFQFRDHSDRIFAVVLHHPTTAQLAALQAARDRERALEDWIEDLGRFNLTQLKLIAIPVGNVVSDS</sequence>
<feature type="compositionally biased region" description="Polar residues" evidence="1">
    <location>
        <begin position="263"/>
        <end position="274"/>
    </location>
</feature>
<feature type="compositionally biased region" description="Low complexity" evidence="1">
    <location>
        <begin position="467"/>
        <end position="486"/>
    </location>
</feature>
<protein>
    <submittedName>
        <fullName evidence="2">Uncharacterized protein</fullName>
    </submittedName>
</protein>
<dbReference type="STRING" id="1077348.A0A2G8SP14"/>
<keyword evidence="3" id="KW-1185">Reference proteome</keyword>
<feature type="compositionally biased region" description="Basic and acidic residues" evidence="1">
    <location>
        <begin position="291"/>
        <end position="300"/>
    </location>
</feature>
<gene>
    <name evidence="2" type="ORF">GSI_02220</name>
</gene>
<evidence type="ECO:0000313" key="2">
    <source>
        <dbReference type="EMBL" id="PIL35492.1"/>
    </source>
</evidence>
<feature type="compositionally biased region" description="Low complexity" evidence="1">
    <location>
        <begin position="573"/>
        <end position="591"/>
    </location>
</feature>
<dbReference type="EMBL" id="AYKW01000003">
    <property type="protein sequence ID" value="PIL35492.1"/>
    <property type="molecule type" value="Genomic_DNA"/>
</dbReference>
<dbReference type="OrthoDB" id="3040699at2759"/>
<feature type="compositionally biased region" description="Low complexity" evidence="1">
    <location>
        <begin position="676"/>
        <end position="687"/>
    </location>
</feature>
<proteinExistence type="predicted"/>
<feature type="compositionally biased region" description="Pro residues" evidence="1">
    <location>
        <begin position="549"/>
        <end position="572"/>
    </location>
</feature>
<comment type="caution">
    <text evidence="2">The sequence shown here is derived from an EMBL/GenBank/DDBJ whole genome shotgun (WGS) entry which is preliminary data.</text>
</comment>
<dbReference type="Proteomes" id="UP000230002">
    <property type="component" value="Unassembled WGS sequence"/>
</dbReference>
<evidence type="ECO:0000313" key="3">
    <source>
        <dbReference type="Proteomes" id="UP000230002"/>
    </source>
</evidence>
<dbReference type="AlphaFoldDB" id="A0A2G8SP14"/>
<name>A0A2G8SP14_9APHY</name>
<reference evidence="2 3" key="1">
    <citation type="journal article" date="2015" name="Sci. Rep.">
        <title>Chromosome-level genome map provides insights into diverse defense mechanisms in the medicinal fungus Ganoderma sinense.</title>
        <authorList>
            <person name="Zhu Y."/>
            <person name="Xu J."/>
            <person name="Sun C."/>
            <person name="Zhou S."/>
            <person name="Xu H."/>
            <person name="Nelson D.R."/>
            <person name="Qian J."/>
            <person name="Song J."/>
            <person name="Luo H."/>
            <person name="Xiang L."/>
            <person name="Li Y."/>
            <person name="Xu Z."/>
            <person name="Ji A."/>
            <person name="Wang L."/>
            <person name="Lu S."/>
            <person name="Hayward A."/>
            <person name="Sun W."/>
            <person name="Li X."/>
            <person name="Schwartz D.C."/>
            <person name="Wang Y."/>
            <person name="Chen S."/>
        </authorList>
    </citation>
    <scope>NUCLEOTIDE SEQUENCE [LARGE SCALE GENOMIC DNA]</scope>
    <source>
        <strain evidence="2 3">ZZ0214-1</strain>
    </source>
</reference>
<organism evidence="2 3">
    <name type="scientific">Ganoderma sinense ZZ0214-1</name>
    <dbReference type="NCBI Taxonomy" id="1077348"/>
    <lineage>
        <taxon>Eukaryota</taxon>
        <taxon>Fungi</taxon>
        <taxon>Dikarya</taxon>
        <taxon>Basidiomycota</taxon>
        <taxon>Agaricomycotina</taxon>
        <taxon>Agaricomycetes</taxon>
        <taxon>Polyporales</taxon>
        <taxon>Polyporaceae</taxon>
        <taxon>Ganoderma</taxon>
    </lineage>
</organism>
<feature type="compositionally biased region" description="Low complexity" evidence="1">
    <location>
        <begin position="144"/>
        <end position="158"/>
    </location>
</feature>
<feature type="compositionally biased region" description="Polar residues" evidence="1">
    <location>
        <begin position="374"/>
        <end position="384"/>
    </location>
</feature>
<feature type="region of interest" description="Disordered" evidence="1">
    <location>
        <begin position="142"/>
        <end position="168"/>
    </location>
</feature>
<evidence type="ECO:0000256" key="1">
    <source>
        <dbReference type="SAM" id="MobiDB-lite"/>
    </source>
</evidence>
<accession>A0A2G8SP14</accession>
<feature type="compositionally biased region" description="Polar residues" evidence="1">
    <location>
        <begin position="315"/>
        <end position="327"/>
    </location>
</feature>
<feature type="compositionally biased region" description="Pro residues" evidence="1">
    <location>
        <begin position="159"/>
        <end position="168"/>
    </location>
</feature>
<feature type="compositionally biased region" description="Basic residues" evidence="1">
    <location>
        <begin position="487"/>
        <end position="496"/>
    </location>
</feature>
<feature type="region of interest" description="Disordered" evidence="1">
    <location>
        <begin position="262"/>
        <end position="692"/>
    </location>
</feature>